<name>A0AAD9PGB4_RIDPI</name>
<feature type="compositionally biased region" description="Polar residues" evidence="1">
    <location>
        <begin position="7"/>
        <end position="24"/>
    </location>
</feature>
<dbReference type="Proteomes" id="UP001209878">
    <property type="component" value="Unassembled WGS sequence"/>
</dbReference>
<evidence type="ECO:0000313" key="2">
    <source>
        <dbReference type="EMBL" id="KAK2194164.1"/>
    </source>
</evidence>
<dbReference type="AlphaFoldDB" id="A0AAD9PGB4"/>
<gene>
    <name evidence="2" type="ORF">NP493_2g17003</name>
</gene>
<keyword evidence="3" id="KW-1185">Reference proteome</keyword>
<comment type="caution">
    <text evidence="2">The sequence shown here is derived from an EMBL/GenBank/DDBJ whole genome shotgun (WGS) entry which is preliminary data.</text>
</comment>
<protein>
    <submittedName>
        <fullName evidence="2">Uncharacterized protein</fullName>
    </submittedName>
</protein>
<evidence type="ECO:0000256" key="1">
    <source>
        <dbReference type="SAM" id="MobiDB-lite"/>
    </source>
</evidence>
<feature type="region of interest" description="Disordered" evidence="1">
    <location>
        <begin position="1"/>
        <end position="24"/>
    </location>
</feature>
<reference evidence="2" key="1">
    <citation type="journal article" date="2023" name="Mol. Biol. Evol.">
        <title>Third-Generation Sequencing Reveals the Adaptive Role of the Epigenome in Three Deep-Sea Polychaetes.</title>
        <authorList>
            <person name="Perez M."/>
            <person name="Aroh O."/>
            <person name="Sun Y."/>
            <person name="Lan Y."/>
            <person name="Juniper S.K."/>
            <person name="Young C.R."/>
            <person name="Angers B."/>
            <person name="Qian P.Y."/>
        </authorList>
    </citation>
    <scope>NUCLEOTIDE SEQUENCE</scope>
    <source>
        <strain evidence="2">R07B-5</strain>
    </source>
</reference>
<evidence type="ECO:0000313" key="3">
    <source>
        <dbReference type="Proteomes" id="UP001209878"/>
    </source>
</evidence>
<proteinExistence type="predicted"/>
<organism evidence="2 3">
    <name type="scientific">Ridgeia piscesae</name>
    <name type="common">Tubeworm</name>
    <dbReference type="NCBI Taxonomy" id="27915"/>
    <lineage>
        <taxon>Eukaryota</taxon>
        <taxon>Metazoa</taxon>
        <taxon>Spiralia</taxon>
        <taxon>Lophotrochozoa</taxon>
        <taxon>Annelida</taxon>
        <taxon>Polychaeta</taxon>
        <taxon>Sedentaria</taxon>
        <taxon>Canalipalpata</taxon>
        <taxon>Sabellida</taxon>
        <taxon>Siboglinidae</taxon>
        <taxon>Ridgeia</taxon>
    </lineage>
</organism>
<dbReference type="EMBL" id="JAODUO010000002">
    <property type="protein sequence ID" value="KAK2194164.1"/>
    <property type="molecule type" value="Genomic_DNA"/>
</dbReference>
<sequence>MKELLGCQQTSSDPSFASPRQSSV</sequence>
<accession>A0AAD9PGB4</accession>